<dbReference type="InterPro" id="IPR020846">
    <property type="entry name" value="MFS_dom"/>
</dbReference>
<dbReference type="GO" id="GO:1904680">
    <property type="term" value="F:peptide transmembrane transporter activity"/>
    <property type="evidence" value="ECO:0007669"/>
    <property type="project" value="InterPro"/>
</dbReference>
<feature type="transmembrane region" description="Helical" evidence="10">
    <location>
        <begin position="87"/>
        <end position="106"/>
    </location>
</feature>
<dbReference type="PROSITE" id="PS01023">
    <property type="entry name" value="PTR2_2"/>
    <property type="match status" value="1"/>
</dbReference>
<feature type="transmembrane region" description="Helical" evidence="10">
    <location>
        <begin position="180"/>
        <end position="199"/>
    </location>
</feature>
<feature type="transmembrane region" description="Helical" evidence="10">
    <location>
        <begin position="413"/>
        <end position="435"/>
    </location>
</feature>
<feature type="transmembrane region" description="Helical" evidence="10">
    <location>
        <begin position="112"/>
        <end position="128"/>
    </location>
</feature>
<feature type="transmembrane region" description="Helical" evidence="10">
    <location>
        <begin position="58"/>
        <end position="80"/>
    </location>
</feature>
<dbReference type="Proteomes" id="UP000217289">
    <property type="component" value="Chromosome"/>
</dbReference>
<keyword evidence="7 10" id="KW-0472">Membrane</keyword>
<sequence length="464" mass="49333">MAQSPATSTGRGHPKGLYLLFTTEMWERMSYYGMRALLVLYMVGATKDGGFGWSQAKALQIFGLYTGLVYATPVIGGFLADRYLGQRLSVTLGGILMMLGQFVLAMPGNNEALFYGGLGLLVVGNGFFKPNISTMVGGLYAPGDSRRDGAFTIFYIGINVGAFLASAVCGTLGEKYGWPWGFGSAGVGMGLGVLVFLLLGNRLLGDVGKSPSKVVRQENKPAVPAAPLTRAEVDRIVVILVLALFVVFFWTAFEQAGGLMNLYTDAKVDRGLFGWQVPTTWFQAINPIFIIGLGPLFAEMWTNLGRRGRDPSIPAKMAMGLLLVSFGFVFMLGASKQSATEGKAAMLWVVAAYFFHTAGELCLSPVGLSMVTKLAPARFASALMGVWFIANAVANYLAGLIGGYAEKLGEFDLFLAITLATAVAGAVLLAVAPVLKRMMHGADEVKPVEPTTPTGDSTSNIQAA</sequence>
<name>A0A250I7T3_9BACT</name>
<evidence type="ECO:0000259" key="11">
    <source>
        <dbReference type="PROSITE" id="PS50850"/>
    </source>
</evidence>
<dbReference type="OrthoDB" id="5351355at2"/>
<dbReference type="Gene3D" id="1.20.1250.20">
    <property type="entry name" value="MFS general substrate transporter like domains"/>
    <property type="match status" value="2"/>
</dbReference>
<keyword evidence="4 8" id="KW-0812">Transmembrane</keyword>
<keyword evidence="13" id="KW-1185">Reference proteome</keyword>
<evidence type="ECO:0000256" key="4">
    <source>
        <dbReference type="ARBA" id="ARBA00022692"/>
    </source>
</evidence>
<evidence type="ECO:0000256" key="1">
    <source>
        <dbReference type="ARBA" id="ARBA00004651"/>
    </source>
</evidence>
<proteinExistence type="inferred from homology"/>
<dbReference type="AlphaFoldDB" id="A0A250I7T3"/>
<dbReference type="GO" id="GO:0006857">
    <property type="term" value="P:oligopeptide transport"/>
    <property type="evidence" value="ECO:0007669"/>
    <property type="project" value="InterPro"/>
</dbReference>
<feature type="transmembrane region" description="Helical" evidence="10">
    <location>
        <begin position="345"/>
        <end position="368"/>
    </location>
</feature>
<dbReference type="PANTHER" id="PTHR23517">
    <property type="entry name" value="RESISTANCE PROTEIN MDTM, PUTATIVE-RELATED-RELATED"/>
    <property type="match status" value="1"/>
</dbReference>
<keyword evidence="5" id="KW-0653">Protein transport</keyword>
<protein>
    <submittedName>
        <fullName evidence="12">Peptide transporter</fullName>
    </submittedName>
</protein>
<evidence type="ECO:0000256" key="6">
    <source>
        <dbReference type="ARBA" id="ARBA00022989"/>
    </source>
</evidence>
<comment type="similarity">
    <text evidence="8">Belongs to the major facilitator superfamily. Proton-dependent oligopeptide transporter (POT/PTR) (TC 2.A.17) family.</text>
</comment>
<evidence type="ECO:0000256" key="8">
    <source>
        <dbReference type="RuleBase" id="RU003755"/>
    </source>
</evidence>
<feature type="compositionally biased region" description="Polar residues" evidence="9">
    <location>
        <begin position="451"/>
        <end position="464"/>
    </location>
</feature>
<evidence type="ECO:0000256" key="3">
    <source>
        <dbReference type="ARBA" id="ARBA00022475"/>
    </source>
</evidence>
<dbReference type="KEGG" id="mbd:MEBOL_000688"/>
<evidence type="ECO:0000256" key="7">
    <source>
        <dbReference type="ARBA" id="ARBA00023136"/>
    </source>
</evidence>
<feature type="transmembrane region" description="Helical" evidence="10">
    <location>
        <begin position="313"/>
        <end position="333"/>
    </location>
</feature>
<dbReference type="PROSITE" id="PS50850">
    <property type="entry name" value="MFS"/>
    <property type="match status" value="1"/>
</dbReference>
<evidence type="ECO:0000256" key="5">
    <source>
        <dbReference type="ARBA" id="ARBA00022856"/>
    </source>
</evidence>
<feature type="transmembrane region" description="Helical" evidence="10">
    <location>
        <begin position="236"/>
        <end position="253"/>
    </location>
</feature>
<dbReference type="CDD" id="cd17346">
    <property type="entry name" value="MFS_DtpA_like"/>
    <property type="match status" value="1"/>
</dbReference>
<keyword evidence="5" id="KW-0571">Peptide transport</keyword>
<keyword evidence="6 10" id="KW-1133">Transmembrane helix</keyword>
<evidence type="ECO:0000256" key="9">
    <source>
        <dbReference type="SAM" id="MobiDB-lite"/>
    </source>
</evidence>
<dbReference type="NCBIfam" id="TIGR00924">
    <property type="entry name" value="yjdL_sub1_fam"/>
    <property type="match status" value="2"/>
</dbReference>
<evidence type="ECO:0000256" key="10">
    <source>
        <dbReference type="SAM" id="Phobius"/>
    </source>
</evidence>
<dbReference type="Pfam" id="PF00854">
    <property type="entry name" value="PTR2"/>
    <property type="match status" value="2"/>
</dbReference>
<dbReference type="SUPFAM" id="SSF103473">
    <property type="entry name" value="MFS general substrate transporter"/>
    <property type="match status" value="1"/>
</dbReference>
<keyword evidence="2 8" id="KW-0813">Transport</keyword>
<feature type="transmembrane region" description="Helical" evidence="10">
    <location>
        <begin position="281"/>
        <end position="301"/>
    </location>
</feature>
<feature type="region of interest" description="Disordered" evidence="9">
    <location>
        <begin position="445"/>
        <end position="464"/>
    </location>
</feature>
<dbReference type="InterPro" id="IPR000109">
    <property type="entry name" value="POT_fam"/>
</dbReference>
<dbReference type="InterPro" id="IPR036259">
    <property type="entry name" value="MFS_trans_sf"/>
</dbReference>
<evidence type="ECO:0000313" key="13">
    <source>
        <dbReference type="Proteomes" id="UP000217289"/>
    </source>
</evidence>
<dbReference type="GO" id="GO:0005886">
    <property type="term" value="C:plasma membrane"/>
    <property type="evidence" value="ECO:0007669"/>
    <property type="project" value="UniProtKB-SubCell"/>
</dbReference>
<dbReference type="InterPro" id="IPR018456">
    <property type="entry name" value="PTR2_symporter_CS"/>
</dbReference>
<feature type="domain" description="Major facilitator superfamily (MFS) profile" evidence="11">
    <location>
        <begin position="19"/>
        <end position="436"/>
    </location>
</feature>
<dbReference type="InterPro" id="IPR050171">
    <property type="entry name" value="MFS_Transporters"/>
</dbReference>
<organism evidence="12 13">
    <name type="scientific">Melittangium boletus DSM 14713</name>
    <dbReference type="NCBI Taxonomy" id="1294270"/>
    <lineage>
        <taxon>Bacteria</taxon>
        <taxon>Pseudomonadati</taxon>
        <taxon>Myxococcota</taxon>
        <taxon>Myxococcia</taxon>
        <taxon>Myxococcales</taxon>
        <taxon>Cystobacterineae</taxon>
        <taxon>Archangiaceae</taxon>
        <taxon>Melittangium</taxon>
    </lineage>
</organism>
<feature type="transmembrane region" description="Helical" evidence="10">
    <location>
        <begin position="380"/>
        <end position="401"/>
    </location>
</feature>
<gene>
    <name evidence="12" type="ORF">MEBOL_000688</name>
</gene>
<evidence type="ECO:0000256" key="2">
    <source>
        <dbReference type="ARBA" id="ARBA00022448"/>
    </source>
</evidence>
<dbReference type="InterPro" id="IPR005279">
    <property type="entry name" value="Dipep/tripep_permease"/>
</dbReference>
<feature type="transmembrane region" description="Helical" evidence="10">
    <location>
        <begin position="29"/>
        <end position="46"/>
    </location>
</feature>
<keyword evidence="3" id="KW-1003">Cell membrane</keyword>
<comment type="subcellular location">
    <subcellularLocation>
        <location evidence="1">Cell membrane</location>
        <topology evidence="1">Multi-pass membrane protein</topology>
    </subcellularLocation>
    <subcellularLocation>
        <location evidence="8">Membrane</location>
        <topology evidence="8">Multi-pass membrane protein</topology>
    </subcellularLocation>
</comment>
<dbReference type="EMBL" id="CP022163">
    <property type="protein sequence ID" value="ATB27250.1"/>
    <property type="molecule type" value="Genomic_DNA"/>
</dbReference>
<accession>A0A250I7T3</accession>
<feature type="transmembrane region" description="Helical" evidence="10">
    <location>
        <begin position="149"/>
        <end position="168"/>
    </location>
</feature>
<dbReference type="PANTHER" id="PTHR23517:SF15">
    <property type="entry name" value="PROTON-DEPENDENT OLIGOPEPTIDE FAMILY TRANSPORT PROTEIN"/>
    <property type="match status" value="1"/>
</dbReference>
<reference evidence="12 13" key="1">
    <citation type="submission" date="2017-06" db="EMBL/GenBank/DDBJ databases">
        <authorList>
            <person name="Kim H.J."/>
            <person name="Triplett B.A."/>
        </authorList>
    </citation>
    <scope>NUCLEOTIDE SEQUENCE [LARGE SCALE GENOMIC DNA]</scope>
    <source>
        <strain evidence="12 13">DSM 14713</strain>
    </source>
</reference>
<dbReference type="RefSeq" id="WP_095976072.1">
    <property type="nucleotide sequence ID" value="NZ_CP022163.1"/>
</dbReference>
<evidence type="ECO:0000313" key="12">
    <source>
        <dbReference type="EMBL" id="ATB27250.1"/>
    </source>
</evidence>